<accession>A0A4Z1EGG6</accession>
<evidence type="ECO:0008006" key="4">
    <source>
        <dbReference type="Google" id="ProtNLM"/>
    </source>
</evidence>
<sequence length="447" mass="46825">MMFKETSFLPILLGATLVSAVPTQIVKRTTPVIANYEDITFSGIPFVTSNKPLPLYQQLSYTGFLAIREDPLEDPLIHPNGFQSVVSQNFSSISAQYTGSPVSAFIPASAYFGCYLSTSSAVAPSLSCTVQVTAYQPDGTQYPIQANCIYGGIGTLQQCTFPTSWTNVGKLQFNIITSTILSTVGNSLGNLLGNLGASIGTISLFVDDFTSTYKCISGQVNLEATGQCIPAITPRSNTELVARTSGEVLNDYESIPIGGIPTLSSNAPLTFYNQLTYGGTWRAIMKTGAAALLQQIYGQQAAVGFNGSTITSVYLASPVASFKANYASFACYISTTTGVSPGVACTVQVTAFKTDGSTYQDVAGCGYDGLGLVEQCTFPSTWTNVAKLSFQIVASEILQEVGPSLGGLLGGLVGTVGSIGFIVDNFDANYNCVAGKTNSVVAPGLCG</sequence>
<reference evidence="2 3" key="1">
    <citation type="submission" date="2017-12" db="EMBL/GenBank/DDBJ databases">
        <title>Comparative genomics of Botrytis spp.</title>
        <authorList>
            <person name="Valero-Jimenez C.A."/>
            <person name="Tapia P."/>
            <person name="Veloso J."/>
            <person name="Silva-Moreno E."/>
            <person name="Staats M."/>
            <person name="Valdes J.H."/>
            <person name="Van Kan J.A.L."/>
        </authorList>
    </citation>
    <scope>NUCLEOTIDE SEQUENCE [LARGE SCALE GENOMIC DNA]</scope>
    <source>
        <strain evidence="2 3">Bt9001</strain>
    </source>
</reference>
<dbReference type="Proteomes" id="UP000297777">
    <property type="component" value="Unassembled WGS sequence"/>
</dbReference>
<name>A0A4Z1EGG6_9HELO</name>
<feature type="signal peptide" evidence="1">
    <location>
        <begin position="1"/>
        <end position="20"/>
    </location>
</feature>
<keyword evidence="3" id="KW-1185">Reference proteome</keyword>
<gene>
    <name evidence="2" type="ORF">BTUL_0209g00010</name>
</gene>
<evidence type="ECO:0000313" key="2">
    <source>
        <dbReference type="EMBL" id="TGO08431.1"/>
    </source>
</evidence>
<comment type="caution">
    <text evidence="2">The sequence shown here is derived from an EMBL/GenBank/DDBJ whole genome shotgun (WGS) entry which is preliminary data.</text>
</comment>
<keyword evidence="1" id="KW-0732">Signal</keyword>
<dbReference type="EMBL" id="PQXH01000209">
    <property type="protein sequence ID" value="TGO08431.1"/>
    <property type="molecule type" value="Genomic_DNA"/>
</dbReference>
<evidence type="ECO:0000256" key="1">
    <source>
        <dbReference type="SAM" id="SignalP"/>
    </source>
</evidence>
<evidence type="ECO:0000313" key="3">
    <source>
        <dbReference type="Proteomes" id="UP000297777"/>
    </source>
</evidence>
<dbReference type="OrthoDB" id="3540979at2759"/>
<dbReference type="AlphaFoldDB" id="A0A4Z1EGG6"/>
<proteinExistence type="predicted"/>
<protein>
    <recommendedName>
        <fullName evidence="4">Peptidase A1 domain-containing protein</fullName>
    </recommendedName>
</protein>
<feature type="chain" id="PRO_5021343699" description="Peptidase A1 domain-containing protein" evidence="1">
    <location>
        <begin position="21"/>
        <end position="447"/>
    </location>
</feature>
<organism evidence="2 3">
    <name type="scientific">Botrytis tulipae</name>
    <dbReference type="NCBI Taxonomy" id="87230"/>
    <lineage>
        <taxon>Eukaryota</taxon>
        <taxon>Fungi</taxon>
        <taxon>Dikarya</taxon>
        <taxon>Ascomycota</taxon>
        <taxon>Pezizomycotina</taxon>
        <taxon>Leotiomycetes</taxon>
        <taxon>Helotiales</taxon>
        <taxon>Sclerotiniaceae</taxon>
        <taxon>Botrytis</taxon>
    </lineage>
</organism>